<keyword evidence="3" id="KW-1185">Reference proteome</keyword>
<accession>A0A7W7S7V5</accession>
<proteinExistence type="predicted"/>
<reference evidence="2 3" key="1">
    <citation type="submission" date="2020-08" db="EMBL/GenBank/DDBJ databases">
        <title>Sequencing the genomes of 1000 actinobacteria strains.</title>
        <authorList>
            <person name="Klenk H.-P."/>
        </authorList>
    </citation>
    <scope>NUCLEOTIDE SEQUENCE [LARGE SCALE GENOMIC DNA]</scope>
    <source>
        <strain evidence="2 3">DSM 44786</strain>
    </source>
</reference>
<organism evidence="2 3">
    <name type="scientific">Kitasatospora gansuensis</name>
    <dbReference type="NCBI Taxonomy" id="258050"/>
    <lineage>
        <taxon>Bacteria</taxon>
        <taxon>Bacillati</taxon>
        <taxon>Actinomycetota</taxon>
        <taxon>Actinomycetes</taxon>
        <taxon>Kitasatosporales</taxon>
        <taxon>Streptomycetaceae</taxon>
        <taxon>Kitasatospora</taxon>
    </lineage>
</organism>
<dbReference type="AlphaFoldDB" id="A0A7W7S7V5"/>
<feature type="region of interest" description="Disordered" evidence="1">
    <location>
        <begin position="1"/>
        <end position="27"/>
    </location>
</feature>
<comment type="caution">
    <text evidence="2">The sequence shown here is derived from an EMBL/GenBank/DDBJ whole genome shotgun (WGS) entry which is preliminary data.</text>
</comment>
<name>A0A7W7S7V5_9ACTN</name>
<evidence type="ECO:0000256" key="1">
    <source>
        <dbReference type="SAM" id="MobiDB-lite"/>
    </source>
</evidence>
<gene>
    <name evidence="2" type="ORF">F4556_001079</name>
</gene>
<sequence>MARKPPARVRAGLPRGPRPYDRNPRRVVPGLSGAAQRAVAAFELARDRPGGIAAAVEGWERFVRGRREHEPFDRREQLRCPCCEEDDLADRTLIEQAIRAMPLRAARELRSGVGAVDRIYLDRVRPDPWARGQDDWWRFL</sequence>
<dbReference type="RefSeq" id="WP_184912026.1">
    <property type="nucleotide sequence ID" value="NZ_JACHJR010000001.1"/>
</dbReference>
<dbReference type="Proteomes" id="UP000573327">
    <property type="component" value="Unassembled WGS sequence"/>
</dbReference>
<evidence type="ECO:0000313" key="3">
    <source>
        <dbReference type="Proteomes" id="UP000573327"/>
    </source>
</evidence>
<protein>
    <submittedName>
        <fullName evidence="2">Uncharacterized protein</fullName>
    </submittedName>
</protein>
<dbReference type="EMBL" id="JACHJR010000001">
    <property type="protein sequence ID" value="MBB4945544.1"/>
    <property type="molecule type" value="Genomic_DNA"/>
</dbReference>
<evidence type="ECO:0000313" key="2">
    <source>
        <dbReference type="EMBL" id="MBB4945544.1"/>
    </source>
</evidence>